<evidence type="ECO:0000313" key="9">
    <source>
        <dbReference type="EMBL" id="KAK2710701.1"/>
    </source>
</evidence>
<reference evidence="9" key="1">
    <citation type="submission" date="2023-07" db="EMBL/GenBank/DDBJ databases">
        <title>Chromosome-level genome assembly of Artemia franciscana.</title>
        <authorList>
            <person name="Jo E."/>
        </authorList>
    </citation>
    <scope>NUCLEOTIDE SEQUENCE</scope>
    <source>
        <tissue evidence="9">Whole body</tissue>
    </source>
</reference>
<accession>A0AA88HRV4</accession>
<organism evidence="9 10">
    <name type="scientific">Artemia franciscana</name>
    <name type="common">Brine shrimp</name>
    <name type="synonym">Artemia sanfranciscana</name>
    <dbReference type="NCBI Taxonomy" id="6661"/>
    <lineage>
        <taxon>Eukaryota</taxon>
        <taxon>Metazoa</taxon>
        <taxon>Ecdysozoa</taxon>
        <taxon>Arthropoda</taxon>
        <taxon>Crustacea</taxon>
        <taxon>Branchiopoda</taxon>
        <taxon>Anostraca</taxon>
        <taxon>Artemiidae</taxon>
        <taxon>Artemia</taxon>
    </lineage>
</organism>
<evidence type="ECO:0000256" key="8">
    <source>
        <dbReference type="SAM" id="MobiDB-lite"/>
    </source>
</evidence>
<comment type="similarity">
    <text evidence="3">Belongs to the ARL6IP4 family.</text>
</comment>
<feature type="region of interest" description="Disordered" evidence="8">
    <location>
        <begin position="1"/>
        <end position="77"/>
    </location>
</feature>
<keyword evidence="7" id="KW-0539">Nucleus</keyword>
<dbReference type="AlphaFoldDB" id="A0AA88HRV4"/>
<keyword evidence="6" id="KW-0508">mRNA splicing</keyword>
<protein>
    <recommendedName>
        <fullName evidence="4">ADP-ribosylation factor-like protein 6-interacting protein 4</fullName>
    </recommendedName>
</protein>
<proteinExistence type="inferred from homology"/>
<evidence type="ECO:0000256" key="6">
    <source>
        <dbReference type="ARBA" id="ARBA00023187"/>
    </source>
</evidence>
<dbReference type="GO" id="GO:0005730">
    <property type="term" value="C:nucleolus"/>
    <property type="evidence" value="ECO:0007669"/>
    <property type="project" value="UniProtKB-SubCell"/>
</dbReference>
<dbReference type="Proteomes" id="UP001187531">
    <property type="component" value="Unassembled WGS sequence"/>
</dbReference>
<keyword evidence="10" id="KW-1185">Reference proteome</keyword>
<dbReference type="GO" id="GO:0008380">
    <property type="term" value="P:RNA splicing"/>
    <property type="evidence" value="ECO:0007669"/>
    <property type="project" value="UniProtKB-KW"/>
</dbReference>
<dbReference type="Pfam" id="PF10500">
    <property type="entry name" value="SR-25"/>
    <property type="match status" value="1"/>
</dbReference>
<evidence type="ECO:0000256" key="5">
    <source>
        <dbReference type="ARBA" id="ARBA00022664"/>
    </source>
</evidence>
<dbReference type="GO" id="GO:0016607">
    <property type="term" value="C:nuclear speck"/>
    <property type="evidence" value="ECO:0007669"/>
    <property type="project" value="UniProtKB-SubCell"/>
</dbReference>
<dbReference type="EMBL" id="JAVRJZ010000016">
    <property type="protein sequence ID" value="KAK2710702.1"/>
    <property type="molecule type" value="Genomic_DNA"/>
</dbReference>
<sequence>MEDAISSSFKTERKHHNLSDSDKLHKVKKQKKKQKSKKKHKKEEKLRHEHKDKDSSEDETLVGPSVPTDFILSEPSRSMCPMTKEEWEAKKSIIRHIVDPETGRKRLVRGDGEILEEIVSRDRHKEINKLATQADGAFFQKTLFHNK</sequence>
<dbReference type="EMBL" id="JAVRJZ010000016">
    <property type="protein sequence ID" value="KAK2710703.1"/>
    <property type="molecule type" value="Genomic_DNA"/>
</dbReference>
<evidence type="ECO:0000256" key="2">
    <source>
        <dbReference type="ARBA" id="ARBA00004604"/>
    </source>
</evidence>
<dbReference type="EMBL" id="JAVRJZ010000016">
    <property type="protein sequence ID" value="KAK2710701.1"/>
    <property type="molecule type" value="Genomic_DNA"/>
</dbReference>
<evidence type="ECO:0000313" key="10">
    <source>
        <dbReference type="Proteomes" id="UP001187531"/>
    </source>
</evidence>
<gene>
    <name evidence="9" type="ORF">QYM36_012021</name>
</gene>
<comment type="caution">
    <text evidence="9">The sequence shown here is derived from an EMBL/GenBank/DDBJ whole genome shotgun (WGS) entry which is preliminary data.</text>
</comment>
<comment type="subcellular location">
    <subcellularLocation>
        <location evidence="1">Nucleus speckle</location>
    </subcellularLocation>
    <subcellularLocation>
        <location evidence="2">Nucleus</location>
        <location evidence="2">Nucleolus</location>
    </subcellularLocation>
</comment>
<dbReference type="EMBL" id="JAVRJZ010000016">
    <property type="protein sequence ID" value="KAK2710704.1"/>
    <property type="molecule type" value="Genomic_DNA"/>
</dbReference>
<evidence type="ECO:0000256" key="4">
    <source>
        <dbReference type="ARBA" id="ARBA00017993"/>
    </source>
</evidence>
<dbReference type="GO" id="GO:0006397">
    <property type="term" value="P:mRNA processing"/>
    <property type="evidence" value="ECO:0007669"/>
    <property type="project" value="UniProtKB-KW"/>
</dbReference>
<name>A0AA88HRV4_ARTSF</name>
<feature type="compositionally biased region" description="Basic and acidic residues" evidence="8">
    <location>
        <begin position="43"/>
        <end position="54"/>
    </location>
</feature>
<evidence type="ECO:0000256" key="1">
    <source>
        <dbReference type="ARBA" id="ARBA00004324"/>
    </source>
</evidence>
<feature type="compositionally biased region" description="Basic residues" evidence="8">
    <location>
        <begin position="25"/>
        <end position="42"/>
    </location>
</feature>
<dbReference type="InterPro" id="IPR019532">
    <property type="entry name" value="Nucl_RNA-splicing_assoc_SR-25"/>
</dbReference>
<evidence type="ECO:0000256" key="7">
    <source>
        <dbReference type="ARBA" id="ARBA00023242"/>
    </source>
</evidence>
<evidence type="ECO:0000256" key="3">
    <source>
        <dbReference type="ARBA" id="ARBA00006852"/>
    </source>
</evidence>
<keyword evidence="5" id="KW-0507">mRNA processing</keyword>